<sequence length="57" mass="6491">MFKIVNGIEKIDKQDLVLVGDEAGRTKGHAKKIRKRQCVKDIGKYSFLHSGKMECIE</sequence>
<accession>A0A5B7IJR6</accession>
<dbReference type="AlphaFoldDB" id="A0A5B7IJR6"/>
<dbReference type="Proteomes" id="UP000324222">
    <property type="component" value="Unassembled WGS sequence"/>
</dbReference>
<comment type="caution">
    <text evidence="1">The sequence shown here is derived from an EMBL/GenBank/DDBJ whole genome shotgun (WGS) entry which is preliminary data.</text>
</comment>
<evidence type="ECO:0000313" key="2">
    <source>
        <dbReference type="Proteomes" id="UP000324222"/>
    </source>
</evidence>
<keyword evidence="2" id="KW-1185">Reference proteome</keyword>
<organism evidence="1 2">
    <name type="scientific">Portunus trituberculatus</name>
    <name type="common">Swimming crab</name>
    <name type="synonym">Neptunus trituberculatus</name>
    <dbReference type="NCBI Taxonomy" id="210409"/>
    <lineage>
        <taxon>Eukaryota</taxon>
        <taxon>Metazoa</taxon>
        <taxon>Ecdysozoa</taxon>
        <taxon>Arthropoda</taxon>
        <taxon>Crustacea</taxon>
        <taxon>Multicrustacea</taxon>
        <taxon>Malacostraca</taxon>
        <taxon>Eumalacostraca</taxon>
        <taxon>Eucarida</taxon>
        <taxon>Decapoda</taxon>
        <taxon>Pleocyemata</taxon>
        <taxon>Brachyura</taxon>
        <taxon>Eubrachyura</taxon>
        <taxon>Portunoidea</taxon>
        <taxon>Portunidae</taxon>
        <taxon>Portuninae</taxon>
        <taxon>Portunus</taxon>
    </lineage>
</organism>
<reference evidence="1 2" key="1">
    <citation type="submission" date="2019-05" db="EMBL/GenBank/DDBJ databases">
        <title>Another draft genome of Portunus trituberculatus and its Hox gene families provides insights of decapod evolution.</title>
        <authorList>
            <person name="Jeong J.-H."/>
            <person name="Song I."/>
            <person name="Kim S."/>
            <person name="Choi T."/>
            <person name="Kim D."/>
            <person name="Ryu S."/>
            <person name="Kim W."/>
        </authorList>
    </citation>
    <scope>NUCLEOTIDE SEQUENCE [LARGE SCALE GENOMIC DNA]</scope>
    <source>
        <tissue evidence="1">Muscle</tissue>
    </source>
</reference>
<proteinExistence type="predicted"/>
<evidence type="ECO:0000313" key="1">
    <source>
        <dbReference type="EMBL" id="MPC84062.1"/>
    </source>
</evidence>
<dbReference type="EMBL" id="VSRR010064315">
    <property type="protein sequence ID" value="MPC84062.1"/>
    <property type="molecule type" value="Genomic_DNA"/>
</dbReference>
<name>A0A5B7IJR6_PORTR</name>
<protein>
    <submittedName>
        <fullName evidence="1">Uncharacterized protein</fullName>
    </submittedName>
</protein>
<gene>
    <name evidence="1" type="ORF">E2C01_078788</name>
</gene>